<evidence type="ECO:0000313" key="4">
    <source>
        <dbReference type="EMBL" id="ARU15823.1"/>
    </source>
</evidence>
<dbReference type="PROSITE" id="PS50902">
    <property type="entry name" value="FLAVODOXIN_LIKE"/>
    <property type="match status" value="1"/>
</dbReference>
<accession>A0A1Z1FAR3</accession>
<dbReference type="InterPro" id="IPR008254">
    <property type="entry name" value="Flavodoxin/NO_synth"/>
</dbReference>
<feature type="domain" description="Flavodoxin-like" evidence="3">
    <location>
        <begin position="16"/>
        <end position="168"/>
    </location>
</feature>
<gene>
    <name evidence="4" type="ORF">A9D14_06025</name>
</gene>
<dbReference type="STRING" id="450378.GCA_001661675_01208"/>
<name>A0A1Z1FAR3_9SPHN</name>
<dbReference type="AlphaFoldDB" id="A0A1Z1FAR3"/>
<dbReference type="Gene3D" id="3.40.50.360">
    <property type="match status" value="1"/>
</dbReference>
<evidence type="ECO:0000259" key="3">
    <source>
        <dbReference type="PROSITE" id="PS50902"/>
    </source>
</evidence>
<evidence type="ECO:0000256" key="2">
    <source>
        <dbReference type="ARBA" id="ARBA00022643"/>
    </source>
</evidence>
<dbReference type="Proteomes" id="UP000195807">
    <property type="component" value="Chromosome"/>
</dbReference>
<sequence>MPNNSAADNGGAAHGLLIVWHSRTGGSRAMAQAAHDGARQHEPGIACDLVRAEVAVPSHLLEAGALLFVCPENLAALSGMMKEFFDRCYYPVLGRIEGKPYATAIAAGSDGENATRQIDRIATGWRLRRVADPLICNFGAQTAEEIMADKHLSPADRQRCAELGGALAAGLAMGVY</sequence>
<reference evidence="4 5" key="1">
    <citation type="submission" date="2017-01" db="EMBL/GenBank/DDBJ databases">
        <title>Complete genome sequence of esterase-producing bacterium Croceicoccus marinus E4A9.</title>
        <authorList>
            <person name="Wu Y.-H."/>
            <person name="Cheng H."/>
            <person name="Xu L."/>
            <person name="Huo Y.-Y."/>
            <person name="Wang C.-S."/>
            <person name="Xu X.-W."/>
        </authorList>
    </citation>
    <scope>NUCLEOTIDE SEQUENCE [LARGE SCALE GENOMIC DNA]</scope>
    <source>
        <strain evidence="4 5">E4A9</strain>
    </source>
</reference>
<proteinExistence type="predicted"/>
<evidence type="ECO:0000313" key="5">
    <source>
        <dbReference type="Proteomes" id="UP000195807"/>
    </source>
</evidence>
<dbReference type="KEGG" id="cman:A9D14_06025"/>
<dbReference type="OrthoDB" id="5736081at2"/>
<dbReference type="GO" id="GO:0010181">
    <property type="term" value="F:FMN binding"/>
    <property type="evidence" value="ECO:0007669"/>
    <property type="project" value="InterPro"/>
</dbReference>
<dbReference type="InterPro" id="IPR029039">
    <property type="entry name" value="Flavoprotein-like_sf"/>
</dbReference>
<dbReference type="SUPFAM" id="SSF52218">
    <property type="entry name" value="Flavoproteins"/>
    <property type="match status" value="1"/>
</dbReference>
<keyword evidence="2" id="KW-0288">FMN</keyword>
<keyword evidence="5" id="KW-1185">Reference proteome</keyword>
<protein>
    <submittedName>
        <fullName evidence="4">Flavodoxin</fullName>
    </submittedName>
</protein>
<organism evidence="4 5">
    <name type="scientific">Croceicoccus marinus</name>
    <dbReference type="NCBI Taxonomy" id="450378"/>
    <lineage>
        <taxon>Bacteria</taxon>
        <taxon>Pseudomonadati</taxon>
        <taxon>Pseudomonadota</taxon>
        <taxon>Alphaproteobacteria</taxon>
        <taxon>Sphingomonadales</taxon>
        <taxon>Erythrobacteraceae</taxon>
        <taxon>Croceicoccus</taxon>
    </lineage>
</organism>
<keyword evidence="1" id="KW-0285">Flavoprotein</keyword>
<dbReference type="RefSeq" id="WP_066843988.1">
    <property type="nucleotide sequence ID" value="NZ_CP019602.1"/>
</dbReference>
<evidence type="ECO:0000256" key="1">
    <source>
        <dbReference type="ARBA" id="ARBA00022630"/>
    </source>
</evidence>
<dbReference type="EMBL" id="CP019602">
    <property type="protein sequence ID" value="ARU15823.1"/>
    <property type="molecule type" value="Genomic_DNA"/>
</dbReference>